<dbReference type="Proteomes" id="UP000293671">
    <property type="component" value="Unassembled WGS sequence"/>
</dbReference>
<reference evidence="2 3" key="1">
    <citation type="submission" date="2019-02" db="EMBL/GenBank/DDBJ databases">
        <title>Genomic Encyclopedia of Type Strains, Phase IV (KMG-IV): sequencing the most valuable type-strain genomes for metagenomic binning, comparative biology and taxonomic classification.</title>
        <authorList>
            <person name="Goeker M."/>
        </authorList>
    </citation>
    <scope>NUCLEOTIDE SEQUENCE [LARGE SCALE GENOMIC DNA]</scope>
    <source>
        <strain evidence="2 3">DSM 19570</strain>
    </source>
</reference>
<name>A0A4Q7W1J6_9BURK</name>
<dbReference type="PROSITE" id="PS51257">
    <property type="entry name" value="PROKAR_LIPOPROTEIN"/>
    <property type="match status" value="1"/>
</dbReference>
<feature type="signal peptide" evidence="1">
    <location>
        <begin position="1"/>
        <end position="26"/>
    </location>
</feature>
<gene>
    <name evidence="2" type="ORF">EV670_1187</name>
</gene>
<dbReference type="SUPFAM" id="SSF48452">
    <property type="entry name" value="TPR-like"/>
    <property type="match status" value="1"/>
</dbReference>
<dbReference type="Gene3D" id="1.25.40.10">
    <property type="entry name" value="Tetratricopeptide repeat domain"/>
    <property type="match status" value="1"/>
</dbReference>
<dbReference type="Gene3D" id="3.90.70.10">
    <property type="entry name" value="Cysteine proteinases"/>
    <property type="match status" value="1"/>
</dbReference>
<evidence type="ECO:0000256" key="1">
    <source>
        <dbReference type="SAM" id="SignalP"/>
    </source>
</evidence>
<keyword evidence="3" id="KW-1185">Reference proteome</keyword>
<dbReference type="AlphaFoldDB" id="A0A4Q7W1J6"/>
<evidence type="ECO:0000313" key="3">
    <source>
        <dbReference type="Proteomes" id="UP000293671"/>
    </source>
</evidence>
<feature type="chain" id="PRO_5020432245" description="Tetratricopeptide repeat protein" evidence="1">
    <location>
        <begin position="27"/>
        <end position="323"/>
    </location>
</feature>
<dbReference type="InterPro" id="IPR011990">
    <property type="entry name" value="TPR-like_helical_dom_sf"/>
</dbReference>
<keyword evidence="1" id="KW-0732">Signal</keyword>
<dbReference type="CDD" id="cd02549">
    <property type="entry name" value="Peptidase_C39A"/>
    <property type="match status" value="1"/>
</dbReference>
<organism evidence="2 3">
    <name type="scientific">Rivibacter subsaxonicus</name>
    <dbReference type="NCBI Taxonomy" id="457575"/>
    <lineage>
        <taxon>Bacteria</taxon>
        <taxon>Pseudomonadati</taxon>
        <taxon>Pseudomonadota</taxon>
        <taxon>Betaproteobacteria</taxon>
        <taxon>Burkholderiales</taxon>
        <taxon>Rivibacter</taxon>
    </lineage>
</organism>
<comment type="caution">
    <text evidence="2">The sequence shown here is derived from an EMBL/GenBank/DDBJ whole genome shotgun (WGS) entry which is preliminary data.</text>
</comment>
<proteinExistence type="predicted"/>
<sequence>MQRLLAALASTAAAWLLAGCAGVPLAGPEQVAPVAELSRTPHFAQQERQCGPAVLATLLASAGVRDAGGATITPQTLEPEVYLPARGGSLQIEMLAAARRHGAFAVPVPGTVAAVADELRAGHPVAVLLNLGLPVAPLWHYAVVVGVEDGGARLVLRSGASERMVMSRFTFEQTWARSGRWAFVATVVGDLPVAADEAALVAAAVAFERAAPAAEAVKAYAAVVARHPGNLTAAIGLGNARAAAGDVAGAIVAFEAAARRFDSAPAWINLAQLRLERGDVPGAADAAERALRRSREDEPRWADEAAAVVAAATLASRPGQATR</sequence>
<evidence type="ECO:0000313" key="2">
    <source>
        <dbReference type="EMBL" id="RZU03154.1"/>
    </source>
</evidence>
<evidence type="ECO:0008006" key="4">
    <source>
        <dbReference type="Google" id="ProtNLM"/>
    </source>
</evidence>
<protein>
    <recommendedName>
        <fullName evidence="4">Tetratricopeptide repeat protein</fullName>
    </recommendedName>
</protein>
<dbReference type="EMBL" id="SHKP01000004">
    <property type="protein sequence ID" value="RZU03154.1"/>
    <property type="molecule type" value="Genomic_DNA"/>
</dbReference>
<dbReference type="NCBIfam" id="NF033920">
    <property type="entry name" value="C39_PA2778_fam"/>
    <property type="match status" value="1"/>
</dbReference>
<accession>A0A4Q7W1J6</accession>
<dbReference type="RefSeq" id="WP_165393252.1">
    <property type="nucleotide sequence ID" value="NZ_SHKP01000004.1"/>
</dbReference>
<dbReference type="InterPro" id="IPR039563">
    <property type="entry name" value="Peptidase_C39_single_dom"/>
</dbReference>